<evidence type="ECO:0000313" key="1">
    <source>
        <dbReference type="EMBL" id="PWI64384.1"/>
    </source>
</evidence>
<proteinExistence type="predicted"/>
<comment type="caution">
    <text evidence="1">The sequence shown here is derived from an EMBL/GenBank/DDBJ whole genome shotgun (WGS) entry which is preliminary data.</text>
</comment>
<evidence type="ECO:0000313" key="2">
    <source>
        <dbReference type="Proteomes" id="UP000245956"/>
    </source>
</evidence>
<gene>
    <name evidence="1" type="ORF">PCL_10522</name>
</gene>
<name>A0A2U3DQ64_PURLI</name>
<dbReference type="Proteomes" id="UP000245956">
    <property type="component" value="Unassembled WGS sequence"/>
</dbReference>
<accession>A0A2U3DQ64</accession>
<organism evidence="1 2">
    <name type="scientific">Purpureocillium lilacinum</name>
    <name type="common">Paecilomyces lilacinus</name>
    <dbReference type="NCBI Taxonomy" id="33203"/>
    <lineage>
        <taxon>Eukaryota</taxon>
        <taxon>Fungi</taxon>
        <taxon>Dikarya</taxon>
        <taxon>Ascomycota</taxon>
        <taxon>Pezizomycotina</taxon>
        <taxon>Sordariomycetes</taxon>
        <taxon>Hypocreomycetidae</taxon>
        <taxon>Hypocreales</taxon>
        <taxon>Ophiocordycipitaceae</taxon>
        <taxon>Purpureocillium</taxon>
    </lineage>
</organism>
<reference evidence="1 2" key="1">
    <citation type="journal article" date="2016" name="Front. Microbiol.">
        <title>Genome and transcriptome sequences reveal the specific parasitism of the nematophagous Purpureocillium lilacinum 36-1.</title>
        <authorList>
            <person name="Xie J."/>
            <person name="Li S."/>
            <person name="Mo C."/>
            <person name="Xiao X."/>
            <person name="Peng D."/>
            <person name="Wang G."/>
            <person name="Xiao Y."/>
        </authorList>
    </citation>
    <scope>NUCLEOTIDE SEQUENCE [LARGE SCALE GENOMIC DNA]</scope>
    <source>
        <strain evidence="1 2">36-1</strain>
    </source>
</reference>
<protein>
    <submittedName>
        <fullName evidence="1">Uncharacterized protein</fullName>
    </submittedName>
</protein>
<dbReference type="EMBL" id="LCWV01000067">
    <property type="protein sequence ID" value="PWI64384.1"/>
    <property type="molecule type" value="Genomic_DNA"/>
</dbReference>
<sequence length="204" mass="23487">MAWVPTQATYGLPCSPPATCTKGRSLIFMRKVILRRVNDMDNPHRPFVMPDAELYEAALRRATQPDTDTDRKDEKHDVPALNEADRAGCERWLDEVEFLQPGKGEDMWRNIKRNWIGFLSATSEMPDATLAPNRKVVQFIESGDENGRERQWRFREDRKQRMIIQSAFWNELDSLEALTQRWPPAARAAVGHQRGLGPGDTERP</sequence>
<dbReference type="AlphaFoldDB" id="A0A2U3DQ64"/>